<accession>A0A3P3VI73</accession>
<dbReference type="EMBL" id="QWEZ01000002">
    <property type="protein sequence ID" value="RRJ82372.1"/>
    <property type="molecule type" value="Genomic_DNA"/>
</dbReference>
<evidence type="ECO:0000259" key="1">
    <source>
        <dbReference type="PROSITE" id="PS51707"/>
    </source>
</evidence>
<dbReference type="PANTHER" id="PTHR39569">
    <property type="entry name" value="INORGANIC TRIPHOSPHATASE"/>
    <property type="match status" value="1"/>
</dbReference>
<dbReference type="RefSeq" id="WP_125016081.1">
    <property type="nucleotide sequence ID" value="NZ_QWEZ01000002.1"/>
</dbReference>
<evidence type="ECO:0000313" key="3">
    <source>
        <dbReference type="Proteomes" id="UP000280792"/>
    </source>
</evidence>
<dbReference type="GO" id="GO:0050355">
    <property type="term" value="F:inorganic triphosphate phosphatase activity"/>
    <property type="evidence" value="ECO:0007669"/>
    <property type="project" value="InterPro"/>
</dbReference>
<dbReference type="Pfam" id="PF01928">
    <property type="entry name" value="CYTH"/>
    <property type="match status" value="1"/>
</dbReference>
<reference evidence="2 3" key="2">
    <citation type="submission" date="2018-12" db="EMBL/GenBank/DDBJ databases">
        <title>Simiduia agarivorans gen. nov., sp. nov., a marine, agarolytic bacterium isolated from shallow coastal water from Keelung, Taiwan.</title>
        <authorList>
            <person name="Shieh W.Y."/>
        </authorList>
    </citation>
    <scope>NUCLEOTIDE SEQUENCE [LARGE SCALE GENOMIC DNA]</scope>
    <source>
        <strain evidence="2 3">GTF-13</strain>
    </source>
</reference>
<gene>
    <name evidence="2" type="ORF">D0544_10840</name>
</gene>
<dbReference type="InterPro" id="IPR039013">
    <property type="entry name" value="YgiF"/>
</dbReference>
<protein>
    <submittedName>
        <fullName evidence="2">CYTH domain-containing protein</fullName>
    </submittedName>
</protein>
<reference evidence="2 3" key="1">
    <citation type="submission" date="2018-08" db="EMBL/GenBank/DDBJ databases">
        <authorList>
            <person name="Khan S.A."/>
        </authorList>
    </citation>
    <scope>NUCLEOTIDE SEQUENCE [LARGE SCALE GENOMIC DNA]</scope>
    <source>
        <strain evidence="2 3">GTF-13</strain>
    </source>
</reference>
<feature type="domain" description="CYTH" evidence="1">
    <location>
        <begin position="2"/>
        <end position="204"/>
    </location>
</feature>
<dbReference type="Proteomes" id="UP000280792">
    <property type="component" value="Unassembled WGS sequence"/>
</dbReference>
<dbReference type="SMART" id="SM01118">
    <property type="entry name" value="CYTH"/>
    <property type="match status" value="1"/>
</dbReference>
<dbReference type="PROSITE" id="PS51707">
    <property type="entry name" value="CYTH"/>
    <property type="match status" value="1"/>
</dbReference>
<dbReference type="CDD" id="cd07756">
    <property type="entry name" value="CYTH-like_Pase_CHAD"/>
    <property type="match status" value="1"/>
</dbReference>
<organism evidence="2 3">
    <name type="scientific">Aestuariirhabdus litorea</name>
    <dbReference type="NCBI Taxonomy" id="2528527"/>
    <lineage>
        <taxon>Bacteria</taxon>
        <taxon>Pseudomonadati</taxon>
        <taxon>Pseudomonadota</taxon>
        <taxon>Gammaproteobacteria</taxon>
        <taxon>Oceanospirillales</taxon>
        <taxon>Aestuariirhabdaceae</taxon>
        <taxon>Aestuariirhabdus</taxon>
    </lineage>
</organism>
<comment type="caution">
    <text evidence="2">The sequence shown here is derived from an EMBL/GenBank/DDBJ whole genome shotgun (WGS) entry which is preliminary data.</text>
</comment>
<evidence type="ECO:0000313" key="2">
    <source>
        <dbReference type="EMBL" id="RRJ82372.1"/>
    </source>
</evidence>
<sequence length="205" mass="23279">MALETELKLLLSPDQVEPLRSHPLLQSEQAQYQGSQRLLNCYYDTPQFDLRANRVALRVRHLASGYIQTLKTSGERSGGLSRREEWEWPLASETIDLELLDEQHWPLDERIKANLLPCFNTDFERECWLLEWAGENPGLIEVALDQGQVVAGGRQLPICELELELKAGDERALQEVADLLSKTVELVPGDASKAQRGYRLMGQPE</sequence>
<dbReference type="PANTHER" id="PTHR39569:SF1">
    <property type="entry name" value="INORGANIC TRIPHOSPHATASE"/>
    <property type="match status" value="1"/>
</dbReference>
<name>A0A3P3VI73_9GAMM</name>
<dbReference type="GO" id="GO:0046872">
    <property type="term" value="F:metal ion binding"/>
    <property type="evidence" value="ECO:0007669"/>
    <property type="project" value="TreeGrafter"/>
</dbReference>
<proteinExistence type="predicted"/>
<dbReference type="SUPFAM" id="SSF55154">
    <property type="entry name" value="CYTH-like phosphatases"/>
    <property type="match status" value="1"/>
</dbReference>
<dbReference type="AlphaFoldDB" id="A0A3P3VI73"/>
<keyword evidence="3" id="KW-1185">Reference proteome</keyword>
<dbReference type="InterPro" id="IPR033469">
    <property type="entry name" value="CYTH-like_dom_sf"/>
</dbReference>
<dbReference type="Gene3D" id="2.40.320.10">
    <property type="entry name" value="Hypothetical Protein Pfu-838710-001"/>
    <property type="match status" value="1"/>
</dbReference>
<dbReference type="InterPro" id="IPR023577">
    <property type="entry name" value="CYTH_domain"/>
</dbReference>